<dbReference type="EMBL" id="UWPJ01000027">
    <property type="protein sequence ID" value="VCU71441.1"/>
    <property type="molecule type" value="Genomic_DNA"/>
</dbReference>
<keyword evidence="11" id="KW-1185">Reference proteome</keyword>
<dbReference type="Pfam" id="PF13193">
    <property type="entry name" value="AMP-binding_C"/>
    <property type="match status" value="1"/>
</dbReference>
<accession>A0A3P4B689</accession>
<dbReference type="OrthoDB" id="9766486at2"/>
<feature type="binding site" evidence="6">
    <location>
        <position position="553"/>
    </location>
    <ligand>
        <name>Mg(2+)</name>
        <dbReference type="ChEBI" id="CHEBI:18420"/>
    </ligand>
</feature>
<comment type="PTM">
    <text evidence="6">Acetylated. Deacetylation by the SIR2-homolog deacetylase activates the enzyme.</text>
</comment>
<name>A0A3P4B689_9BURK</name>
<evidence type="ECO:0000256" key="5">
    <source>
        <dbReference type="ARBA" id="ARBA00022990"/>
    </source>
</evidence>
<evidence type="ECO:0000256" key="4">
    <source>
        <dbReference type="ARBA" id="ARBA00022840"/>
    </source>
</evidence>
<comment type="cofactor">
    <cofactor evidence="6">
        <name>Mg(2+)</name>
        <dbReference type="ChEBI" id="CHEBI:18420"/>
    </cofactor>
</comment>
<dbReference type="GO" id="GO:0019427">
    <property type="term" value="P:acetyl-CoA biosynthetic process from acetate"/>
    <property type="evidence" value="ECO:0007669"/>
    <property type="project" value="UniProtKB-UniRule"/>
</dbReference>
<feature type="binding site" evidence="6">
    <location>
        <position position="537"/>
    </location>
    <ligand>
        <name>ATP</name>
        <dbReference type="ChEBI" id="CHEBI:30616"/>
    </ligand>
</feature>
<dbReference type="GO" id="GO:0016208">
    <property type="term" value="F:AMP binding"/>
    <property type="evidence" value="ECO:0007669"/>
    <property type="project" value="InterPro"/>
</dbReference>
<dbReference type="GO" id="GO:0003987">
    <property type="term" value="F:acetate-CoA ligase activity"/>
    <property type="evidence" value="ECO:0007669"/>
    <property type="project" value="UniProtKB-UniRule"/>
</dbReference>
<keyword evidence="6" id="KW-0460">Magnesium</keyword>
<evidence type="ECO:0000256" key="2">
    <source>
        <dbReference type="ARBA" id="ARBA00022598"/>
    </source>
</evidence>
<dbReference type="FunFam" id="3.40.50.12780:FF:000001">
    <property type="entry name" value="Acetyl-coenzyme A synthetase"/>
    <property type="match status" value="1"/>
</dbReference>
<dbReference type="InterPro" id="IPR032387">
    <property type="entry name" value="ACAS_N"/>
</dbReference>
<protein>
    <recommendedName>
        <fullName evidence="6">Acetyl-coenzyme A synthetase</fullName>
        <shortName evidence="6">AcCoA synthetase</shortName>
        <shortName evidence="6">Acs</shortName>
        <ecNumber evidence="6">6.2.1.1</ecNumber>
    </recommendedName>
    <alternativeName>
        <fullName evidence="6">Acetate--CoA ligase</fullName>
    </alternativeName>
    <alternativeName>
        <fullName evidence="6">Acyl-activating enzyme</fullName>
    </alternativeName>
</protein>
<dbReference type="InterPro" id="IPR020845">
    <property type="entry name" value="AMP-binding_CS"/>
</dbReference>
<dbReference type="InterPro" id="IPR042099">
    <property type="entry name" value="ANL_N_sf"/>
</dbReference>
<dbReference type="Proteomes" id="UP000277294">
    <property type="component" value="Unassembled WGS sequence"/>
</dbReference>
<feature type="binding site" evidence="6">
    <location>
        <position position="317"/>
    </location>
    <ligand>
        <name>CoA</name>
        <dbReference type="ChEBI" id="CHEBI:57287"/>
    </ligand>
</feature>
<dbReference type="PANTHER" id="PTHR24095:SF14">
    <property type="entry name" value="ACETYL-COENZYME A SYNTHETASE 1"/>
    <property type="match status" value="1"/>
</dbReference>
<evidence type="ECO:0000313" key="10">
    <source>
        <dbReference type="EMBL" id="VCU71441.1"/>
    </source>
</evidence>
<comment type="function">
    <text evidence="6">Catalyzes the conversion of acetate into acetyl-CoA (AcCoA), an essential intermediate at the junction of anabolic and catabolic pathways. AcsA undergoes a two-step reaction. In the first half reaction, AcsA combines acetate with ATP to form acetyl-adenylate (AcAMP) intermediate. In the second half reaction, it can then transfer the acetyl group from AcAMP to the sulfhydryl group of CoA, forming the product AcCoA.</text>
</comment>
<dbReference type="PANTHER" id="PTHR24095">
    <property type="entry name" value="ACETYL-COENZYME A SYNTHETASE"/>
    <property type="match status" value="1"/>
</dbReference>
<proteinExistence type="inferred from homology"/>
<gene>
    <name evidence="10" type="primary">acsA_1</name>
    <name evidence="6" type="synonym">acsA</name>
    <name evidence="10" type="ORF">PIGHUM_03525</name>
</gene>
<reference evidence="10 11" key="1">
    <citation type="submission" date="2018-10" db="EMBL/GenBank/DDBJ databases">
        <authorList>
            <person name="Criscuolo A."/>
        </authorList>
    </citation>
    <scope>NUCLEOTIDE SEQUENCE [LARGE SCALE GENOMIC DNA]</scope>
    <source>
        <strain evidence="10">DnA1</strain>
    </source>
</reference>
<dbReference type="Pfam" id="PF16177">
    <property type="entry name" value="ACAS_N"/>
    <property type="match status" value="1"/>
</dbReference>
<sequence>MSTIDSVLTETRVFQPSAAFVQQANISGPAAYQALCEEAERDFDGFWGRLAREHLQWSKPFTKVLDESDAPFYKWFGDGELNVSYNCLDVNLANGNADKVAIIFESDDGTVTKATYRDLHARVCRFANGIKALGYKKGDRSIIYMPMSIEAVVAMQACARLGITHSVVFGGFSAKSLQERIVDVGATLIITADEQVRGGKTIPLKPAIEEAFAMGGCDAVSKVIVYRRTGGAVAWNDGRDLWMHDVEQGQPDTCEPVQVNAEHPLFVLYTSGSTGKPKGVQHSSGGYLLWAALTMKWTFDLKPKDVYWCTADVGWVTGHTYIAYGPLAAGATQIVFEGVPTYPNAGRFWEMIQKHRATIFYTAPTAIRSLIKASEANPDQHPRKYDLSSLRLIGSVGEPINPEAWMWYYTNVGAERCPIVDTWWQTETGGHMINPLPGVTGLKPGSCTKPLPGIFAAIVDETGGDVELGKGGFLVIKRPWPAMIRTIWGDPERFKKSYYPEELGGYYLAGDGANRDADGYFWIMGRIDDVLNVSGHRLGTMEVESALVANPLVAEAAVVGRPDDLTGEAVVAFVVLKGARPDDAKAAEIAKELRNWVTKEIGPIAKPKEIRFGDNLPKTRSGKIMRRLLRVVAKGETVTQDVSTLENPAILEQLGKAL</sequence>
<keyword evidence="3 6" id="KW-0547">Nucleotide-binding</keyword>
<dbReference type="SUPFAM" id="SSF56801">
    <property type="entry name" value="Acetyl-CoA synthetase-like"/>
    <property type="match status" value="1"/>
</dbReference>
<feature type="binding site" evidence="6">
    <location>
        <begin position="421"/>
        <end position="426"/>
    </location>
    <ligand>
        <name>ATP</name>
        <dbReference type="ChEBI" id="CHEBI:30616"/>
    </ligand>
</feature>
<dbReference type="InterPro" id="IPR000873">
    <property type="entry name" value="AMP-dep_synth/lig_dom"/>
</dbReference>
<dbReference type="GO" id="GO:0005829">
    <property type="term" value="C:cytosol"/>
    <property type="evidence" value="ECO:0007669"/>
    <property type="project" value="TreeGrafter"/>
</dbReference>
<dbReference type="InterPro" id="IPR025110">
    <property type="entry name" value="AMP-bd_C"/>
</dbReference>
<evidence type="ECO:0000256" key="3">
    <source>
        <dbReference type="ARBA" id="ARBA00022741"/>
    </source>
</evidence>
<comment type="catalytic activity">
    <reaction evidence="6">
        <text>acetate + ATP + CoA = acetyl-CoA + AMP + diphosphate</text>
        <dbReference type="Rhea" id="RHEA:23176"/>
        <dbReference type="ChEBI" id="CHEBI:30089"/>
        <dbReference type="ChEBI" id="CHEBI:30616"/>
        <dbReference type="ChEBI" id="CHEBI:33019"/>
        <dbReference type="ChEBI" id="CHEBI:57287"/>
        <dbReference type="ChEBI" id="CHEBI:57288"/>
        <dbReference type="ChEBI" id="CHEBI:456215"/>
        <dbReference type="EC" id="6.2.1.1"/>
    </reaction>
</comment>
<dbReference type="GO" id="GO:0005524">
    <property type="term" value="F:ATP binding"/>
    <property type="evidence" value="ECO:0007669"/>
    <property type="project" value="UniProtKB-KW"/>
</dbReference>
<keyword evidence="5 6" id="KW-0007">Acetylation</keyword>
<keyword evidence="4 6" id="KW-0067">ATP-binding</keyword>
<feature type="binding site" evidence="6">
    <location>
        <begin position="397"/>
        <end position="399"/>
    </location>
    <ligand>
        <name>ATP</name>
        <dbReference type="ChEBI" id="CHEBI:30616"/>
    </ligand>
</feature>
<keyword evidence="6" id="KW-0479">Metal-binding</keyword>
<dbReference type="NCBIfam" id="NF001208">
    <property type="entry name" value="PRK00174.1"/>
    <property type="match status" value="1"/>
</dbReference>
<dbReference type="HAMAP" id="MF_01123">
    <property type="entry name" value="Ac_CoA_synth"/>
    <property type="match status" value="1"/>
</dbReference>
<feature type="binding site" evidence="6">
    <location>
        <position position="511"/>
    </location>
    <ligand>
        <name>ATP</name>
        <dbReference type="ChEBI" id="CHEBI:30616"/>
    </ligand>
</feature>
<dbReference type="InterPro" id="IPR011904">
    <property type="entry name" value="Ac_CoA_lig"/>
</dbReference>
<dbReference type="InterPro" id="IPR045851">
    <property type="entry name" value="AMP-bd_C_sf"/>
</dbReference>
<feature type="binding site" evidence="6">
    <location>
        <begin position="197"/>
        <end position="200"/>
    </location>
    <ligand>
        <name>CoA</name>
        <dbReference type="ChEBI" id="CHEBI:57287"/>
    </ligand>
</feature>
<feature type="domain" description="AMP-dependent synthetase/ligase" evidence="7">
    <location>
        <begin position="93"/>
        <end position="480"/>
    </location>
</feature>
<feature type="domain" description="AMP-binding enzyme C-terminal" evidence="8">
    <location>
        <begin position="542"/>
        <end position="623"/>
    </location>
</feature>
<evidence type="ECO:0000313" key="11">
    <source>
        <dbReference type="Proteomes" id="UP000277294"/>
    </source>
</evidence>
<dbReference type="PROSITE" id="PS00455">
    <property type="entry name" value="AMP_BINDING"/>
    <property type="match status" value="1"/>
</dbReference>
<dbReference type="CDD" id="cd05966">
    <property type="entry name" value="ACS"/>
    <property type="match status" value="1"/>
</dbReference>
<feature type="binding site" evidence="6">
    <location>
        <position position="526"/>
    </location>
    <ligand>
        <name>ATP</name>
        <dbReference type="ChEBI" id="CHEBI:30616"/>
    </ligand>
</feature>
<comment type="caution">
    <text evidence="6">Lacks conserved residue(s) required for the propagation of feature annotation.</text>
</comment>
<dbReference type="Pfam" id="PF00501">
    <property type="entry name" value="AMP-binding"/>
    <property type="match status" value="1"/>
</dbReference>
<dbReference type="AlphaFoldDB" id="A0A3P4B689"/>
<dbReference type="EC" id="6.2.1.1" evidence="6"/>
<dbReference type="Gene3D" id="3.30.300.30">
    <property type="match status" value="1"/>
</dbReference>
<evidence type="ECO:0000256" key="1">
    <source>
        <dbReference type="ARBA" id="ARBA00006432"/>
    </source>
</evidence>
<evidence type="ECO:0000256" key="6">
    <source>
        <dbReference type="HAMAP-Rule" id="MF_01123"/>
    </source>
</evidence>
<feature type="binding site" evidence="6">
    <location>
        <position position="548"/>
    </location>
    <ligand>
        <name>Mg(2+)</name>
        <dbReference type="ChEBI" id="CHEBI:18420"/>
    </ligand>
</feature>
<keyword evidence="2 6" id="KW-0436">Ligase</keyword>
<evidence type="ECO:0000259" key="8">
    <source>
        <dbReference type="Pfam" id="PF13193"/>
    </source>
</evidence>
<dbReference type="NCBIfam" id="TIGR02188">
    <property type="entry name" value="Ac_CoA_lig_AcsA"/>
    <property type="match status" value="1"/>
</dbReference>
<comment type="similarity">
    <text evidence="1 6">Belongs to the ATP-dependent AMP-binding enzyme family.</text>
</comment>
<feature type="modified residue" description="N6-acetyllysine" evidence="6">
    <location>
        <position position="623"/>
    </location>
</feature>
<evidence type="ECO:0000259" key="9">
    <source>
        <dbReference type="Pfam" id="PF16177"/>
    </source>
</evidence>
<dbReference type="RefSeq" id="WP_124080999.1">
    <property type="nucleotide sequence ID" value="NZ_UWPJ01000027.1"/>
</dbReference>
<dbReference type="GO" id="GO:0046872">
    <property type="term" value="F:metal ion binding"/>
    <property type="evidence" value="ECO:0007669"/>
    <property type="project" value="UniProtKB-KW"/>
</dbReference>
<organism evidence="10 11">
    <name type="scientific">Pigmentiphaga humi</name>
    <dbReference type="NCBI Taxonomy" id="2478468"/>
    <lineage>
        <taxon>Bacteria</taxon>
        <taxon>Pseudomonadati</taxon>
        <taxon>Pseudomonadota</taxon>
        <taxon>Betaproteobacteria</taxon>
        <taxon>Burkholderiales</taxon>
        <taxon>Alcaligenaceae</taxon>
        <taxon>Pigmentiphaga</taxon>
    </lineage>
</organism>
<evidence type="ECO:0000259" key="7">
    <source>
        <dbReference type="Pfam" id="PF00501"/>
    </source>
</evidence>
<feature type="domain" description="Acetyl-coenzyme A synthetase N-terminal" evidence="9">
    <location>
        <begin position="32"/>
        <end position="87"/>
    </location>
</feature>
<dbReference type="Gene3D" id="3.40.50.12780">
    <property type="entry name" value="N-terminal domain of ligase-like"/>
    <property type="match status" value="1"/>
</dbReference>
<feature type="binding site" evidence="6">
    <location>
        <position position="534"/>
    </location>
    <ligand>
        <name>CoA</name>
        <dbReference type="ChEBI" id="CHEBI:57287"/>
    </ligand>
</feature>